<dbReference type="GeneID" id="100374511"/>
<dbReference type="InterPro" id="IPR000210">
    <property type="entry name" value="BTB/POZ_dom"/>
</dbReference>
<organism evidence="2 3">
    <name type="scientific">Saccoglossus kowalevskii</name>
    <name type="common">Acorn worm</name>
    <dbReference type="NCBI Taxonomy" id="10224"/>
    <lineage>
        <taxon>Eukaryota</taxon>
        <taxon>Metazoa</taxon>
        <taxon>Hemichordata</taxon>
        <taxon>Enteropneusta</taxon>
        <taxon>Harrimaniidae</taxon>
        <taxon>Saccoglossus</taxon>
    </lineage>
</organism>
<dbReference type="InterPro" id="IPR011333">
    <property type="entry name" value="SKP1/BTB/POZ_sf"/>
</dbReference>
<evidence type="ECO:0000313" key="3">
    <source>
        <dbReference type="RefSeq" id="XP_002731176.1"/>
    </source>
</evidence>
<evidence type="ECO:0000259" key="1">
    <source>
        <dbReference type="SMART" id="SM00225"/>
    </source>
</evidence>
<dbReference type="CDD" id="cd18365">
    <property type="entry name" value="BTB_POZ_KCTD6_like"/>
    <property type="match status" value="1"/>
</dbReference>
<dbReference type="PANTHER" id="PTHR14499:SF144">
    <property type="entry name" value="POTASSIUM CHANNEL TETRAMERISATION-TYPE BTB DOMAIN-CONTAINING PROTEIN"/>
    <property type="match status" value="1"/>
</dbReference>
<name>A0ABM0GJF2_SACKO</name>
<dbReference type="SUPFAM" id="SSF54695">
    <property type="entry name" value="POZ domain"/>
    <property type="match status" value="1"/>
</dbReference>
<gene>
    <name evidence="3" type="primary">LOC100374511</name>
</gene>
<dbReference type="SMART" id="SM00225">
    <property type="entry name" value="BTB"/>
    <property type="match status" value="1"/>
</dbReference>
<dbReference type="RefSeq" id="XP_002731176.1">
    <property type="nucleotide sequence ID" value="XM_002731130.1"/>
</dbReference>
<proteinExistence type="predicted"/>
<sequence length="231" mass="26601">MSEILYLNVGGVIYTTTRATLLNYPHSMLGSMFSERVPTQLDQNGHYFIDRDGEIFRYVLNFLRSTRLSLPENFKDWELLATEADFFQIPELIEAIHHARDERQKAAIPVHKPQTIIELECKKESMRVMYFRIYGELFMLEDIPTIKLITAKQVGWYREGHCLHIHGDVEDRHSLIQDLCDAGFDLKFSNVSLASISGVGVTGTTTATVEKWLFTKTREPGHIEKRAINSH</sequence>
<keyword evidence="2" id="KW-1185">Reference proteome</keyword>
<dbReference type="Pfam" id="PF02214">
    <property type="entry name" value="BTB_2"/>
    <property type="match status" value="1"/>
</dbReference>
<dbReference type="Gene3D" id="3.30.710.10">
    <property type="entry name" value="Potassium Channel Kv1.1, Chain A"/>
    <property type="match status" value="1"/>
</dbReference>
<feature type="domain" description="BTB" evidence="1">
    <location>
        <begin position="3"/>
        <end position="104"/>
    </location>
</feature>
<dbReference type="InterPro" id="IPR003131">
    <property type="entry name" value="T1-type_BTB"/>
</dbReference>
<dbReference type="PANTHER" id="PTHR14499">
    <property type="entry name" value="POTASSIUM CHANNEL TETRAMERIZATION DOMAIN-CONTAINING"/>
    <property type="match status" value="1"/>
</dbReference>
<evidence type="ECO:0000313" key="2">
    <source>
        <dbReference type="Proteomes" id="UP000694865"/>
    </source>
</evidence>
<accession>A0ABM0GJF2</accession>
<protein>
    <submittedName>
        <fullName evidence="3">BTB/POZ domain-containing protein KCTD6-like</fullName>
    </submittedName>
</protein>
<dbReference type="Proteomes" id="UP000694865">
    <property type="component" value="Unplaced"/>
</dbReference>
<reference evidence="3" key="1">
    <citation type="submission" date="2025-08" db="UniProtKB">
        <authorList>
            <consortium name="RefSeq"/>
        </authorList>
    </citation>
    <scope>IDENTIFICATION</scope>
    <source>
        <tissue evidence="3">Testes</tissue>
    </source>
</reference>